<dbReference type="InterPro" id="IPR027417">
    <property type="entry name" value="P-loop_NTPase"/>
</dbReference>
<dbReference type="GO" id="GO:0006302">
    <property type="term" value="P:double-strand break repair"/>
    <property type="evidence" value="ECO:0007669"/>
    <property type="project" value="InterPro"/>
</dbReference>
<evidence type="ECO:0000256" key="1">
    <source>
        <dbReference type="SAM" id="Coils"/>
    </source>
</evidence>
<dbReference type="PANTHER" id="PTHR32114:SF2">
    <property type="entry name" value="ABC TRANSPORTER ABCH.3"/>
    <property type="match status" value="1"/>
</dbReference>
<reference evidence="3 4" key="1">
    <citation type="submission" date="2018-06" db="EMBL/GenBank/DDBJ databases">
        <title>Genomic Encyclopedia of Archaeal and Bacterial Type Strains, Phase II (KMG-II): from individual species to whole genera.</title>
        <authorList>
            <person name="Goeker M."/>
        </authorList>
    </citation>
    <scope>NUCLEOTIDE SEQUENCE [LARGE SCALE GENOMIC DNA]</scope>
    <source>
        <strain evidence="3 4">DSM 24525</strain>
    </source>
</reference>
<keyword evidence="1" id="KW-0175">Coiled coil</keyword>
<accession>A0A2W7JY42</accession>
<keyword evidence="4" id="KW-1185">Reference proteome</keyword>
<evidence type="ECO:0000313" key="3">
    <source>
        <dbReference type="EMBL" id="PZW40410.1"/>
    </source>
</evidence>
<dbReference type="PANTHER" id="PTHR32114">
    <property type="entry name" value="ABC TRANSPORTER ABCH.3"/>
    <property type="match status" value="1"/>
</dbReference>
<proteinExistence type="predicted"/>
<sequence length="674" mass="75625">MRFTKIELENIFAYEGLVPFDFPEENGDRNIVLIWGRNGMGKTSFLRAIKLLFVGIRPEKSRTVGFPPTVLPERQFVAGDGARWSGLINRQAARRAARDGTTPTARVMASWTTENGQSITVERRWILKPGSFDENAVIYVGGERLTGDVAKDRIGDLMPSEFVDFFFFDGEDIKELAESEARHQAEFDRLLRITFITELATELKVIGSERRRRDMGEKLLHDYTIVEADLVKAKGDSKSAQQSIAGIEEALALDAVQLQRLNVRRENLSTGASEAQRAELEARRKQIGEDIQEITSRIASKVPPTAPVVANLALVRAALAATQQRVQSFSAAEERFLARIAGRMPSWLAEEAALGTQVAENLAERLLDRMRGELPRGAGGPFASLDPLRAERLQAMLARWAAAGNDIHRAQASELEALRRLQRELQTAEEALMQIEVGSQANLEQYKGVVRAIAEIEDQQSERAVRKGQQLEKRKDAEARIAALQAKLSVLSESQEAAARERDEAKFISKVEFALNELGEALRRSIRVRLEERLNARFRELVMHPLVDRLTIDDVYTMTYFDAQGREVGRSSLSSGLKQLAATALLWSLKDVSELDMPVIIDTPLGRIDRENQDNMLHTYYPRLARQVIILPTNSEIDRRRFDLIRDRVAEQFKIVNDSGDSARAERGGTLVQA</sequence>
<dbReference type="OrthoDB" id="9795626at2"/>
<dbReference type="GO" id="GO:0016887">
    <property type="term" value="F:ATP hydrolysis activity"/>
    <property type="evidence" value="ECO:0007669"/>
    <property type="project" value="InterPro"/>
</dbReference>
<feature type="coiled-coil region" evidence="1">
    <location>
        <begin position="467"/>
        <end position="494"/>
    </location>
</feature>
<organism evidence="3 4">
    <name type="scientific">Humitalea rosea</name>
    <dbReference type="NCBI Taxonomy" id="990373"/>
    <lineage>
        <taxon>Bacteria</taxon>
        <taxon>Pseudomonadati</taxon>
        <taxon>Pseudomonadota</taxon>
        <taxon>Alphaproteobacteria</taxon>
        <taxon>Acetobacterales</taxon>
        <taxon>Roseomonadaceae</taxon>
        <taxon>Humitalea</taxon>
    </lineage>
</organism>
<feature type="domain" description="Rad50/SbcC-type AAA" evidence="2">
    <location>
        <begin position="5"/>
        <end position="298"/>
    </location>
</feature>
<comment type="caution">
    <text evidence="3">The sequence shown here is derived from an EMBL/GenBank/DDBJ whole genome shotgun (WGS) entry which is preliminary data.</text>
</comment>
<dbReference type="SUPFAM" id="SSF52540">
    <property type="entry name" value="P-loop containing nucleoside triphosphate hydrolases"/>
    <property type="match status" value="1"/>
</dbReference>
<dbReference type="Pfam" id="PF13476">
    <property type="entry name" value="AAA_23"/>
    <property type="match status" value="1"/>
</dbReference>
<dbReference type="InterPro" id="IPR038729">
    <property type="entry name" value="Rad50/SbcC_AAA"/>
</dbReference>
<evidence type="ECO:0000313" key="4">
    <source>
        <dbReference type="Proteomes" id="UP000249688"/>
    </source>
</evidence>
<dbReference type="EMBL" id="QKYU01000024">
    <property type="protein sequence ID" value="PZW40410.1"/>
    <property type="molecule type" value="Genomic_DNA"/>
</dbReference>
<dbReference type="Gene3D" id="3.40.50.300">
    <property type="entry name" value="P-loop containing nucleotide triphosphate hydrolases"/>
    <property type="match status" value="2"/>
</dbReference>
<protein>
    <submittedName>
        <fullName evidence="3">DNA sulfur modification protein DndD</fullName>
    </submittedName>
</protein>
<dbReference type="Proteomes" id="UP000249688">
    <property type="component" value="Unassembled WGS sequence"/>
</dbReference>
<dbReference type="AlphaFoldDB" id="A0A2W7JY42"/>
<name>A0A2W7JY42_9PROT</name>
<dbReference type="RefSeq" id="WP_111399765.1">
    <property type="nucleotide sequence ID" value="NZ_QKYU01000024.1"/>
</dbReference>
<evidence type="ECO:0000259" key="2">
    <source>
        <dbReference type="Pfam" id="PF13476"/>
    </source>
</evidence>
<feature type="coiled-coil region" evidence="1">
    <location>
        <begin position="411"/>
        <end position="438"/>
    </location>
</feature>
<gene>
    <name evidence="3" type="ORF">C8P66_12449</name>
</gene>